<evidence type="ECO:0000313" key="3">
    <source>
        <dbReference type="Proteomes" id="UP000266313"/>
    </source>
</evidence>
<dbReference type="AlphaFoldDB" id="A0A250KUW4"/>
<proteinExistence type="predicted"/>
<reference evidence="2 3" key="1">
    <citation type="submission" date="2016-12" db="EMBL/GenBank/DDBJ databases">
        <title>Genome sequencing of Methylocaldum marinum.</title>
        <authorList>
            <person name="Takeuchi M."/>
            <person name="Kamagata Y."/>
            <person name="Hiraoka S."/>
            <person name="Oshima K."/>
            <person name="Hattori M."/>
            <person name="Iwasaki W."/>
        </authorList>
    </citation>
    <scope>NUCLEOTIDE SEQUENCE [LARGE SCALE GENOMIC DNA]</scope>
    <source>
        <strain evidence="2 3">S8</strain>
    </source>
</reference>
<evidence type="ECO:0000256" key="1">
    <source>
        <dbReference type="SAM" id="SignalP"/>
    </source>
</evidence>
<protein>
    <submittedName>
        <fullName evidence="2">Uncharacterized protein</fullName>
    </submittedName>
</protein>
<organism evidence="2 3">
    <name type="scientific">Methylocaldum marinum</name>
    <dbReference type="NCBI Taxonomy" id="1432792"/>
    <lineage>
        <taxon>Bacteria</taxon>
        <taxon>Pseudomonadati</taxon>
        <taxon>Pseudomonadota</taxon>
        <taxon>Gammaproteobacteria</taxon>
        <taxon>Methylococcales</taxon>
        <taxon>Methylococcaceae</taxon>
        <taxon>Methylocaldum</taxon>
    </lineage>
</organism>
<dbReference type="KEGG" id="mmai:sS8_3470"/>
<sequence length="211" mass="22236">MLRNRHHQTLLGLFVISIAIAPAAQAADGTCGVDSLKGRYGFQASGRVDGPSRTETDLDLTKTETVHFAQVGTLEADGKGHAWLRFTESANTTTPATARQGATYTVNPDCTGTLRFTVDDAESDTAADAPGYAFVLKPDHAFSFIGLATGTVLTGSAWLITDAAGEPVPVAETSPAIAAQRVTQIRYRCGTDGCPPDRVRVSGTNYCIPCD</sequence>
<gene>
    <name evidence="2" type="ORF">sS8_3470</name>
</gene>
<feature type="signal peptide" evidence="1">
    <location>
        <begin position="1"/>
        <end position="26"/>
    </location>
</feature>
<keyword evidence="3" id="KW-1185">Reference proteome</keyword>
<dbReference type="OrthoDB" id="9861627at2"/>
<accession>A0A250KUW4</accession>
<dbReference type="RefSeq" id="WP_145986574.1">
    <property type="nucleotide sequence ID" value="NZ_AP017928.1"/>
</dbReference>
<keyword evidence="1" id="KW-0732">Signal</keyword>
<feature type="chain" id="PRO_5012738661" evidence="1">
    <location>
        <begin position="27"/>
        <end position="211"/>
    </location>
</feature>
<evidence type="ECO:0000313" key="2">
    <source>
        <dbReference type="EMBL" id="BBA35407.1"/>
    </source>
</evidence>
<dbReference type="EMBL" id="AP017928">
    <property type="protein sequence ID" value="BBA35407.1"/>
    <property type="molecule type" value="Genomic_DNA"/>
</dbReference>
<dbReference type="Proteomes" id="UP000266313">
    <property type="component" value="Chromosome"/>
</dbReference>
<name>A0A250KUW4_9GAMM</name>